<dbReference type="InterPro" id="IPR039259">
    <property type="entry name" value="Protein_maelstrom"/>
</dbReference>
<dbReference type="AlphaFoldDB" id="A0A6I8NRH7"/>
<evidence type="ECO:0000256" key="8">
    <source>
        <dbReference type="ARBA" id="ARBA00022871"/>
    </source>
</evidence>
<dbReference type="PANTHER" id="PTHR21358">
    <property type="entry name" value="PROTEIN MAELSTROM HOMOLOG"/>
    <property type="match status" value="1"/>
</dbReference>
<dbReference type="InterPro" id="IPR036910">
    <property type="entry name" value="HMG_box_dom_sf"/>
</dbReference>
<evidence type="ECO:0000256" key="6">
    <source>
        <dbReference type="ARBA" id="ARBA00022490"/>
    </source>
</evidence>
<sequence>MTLDLPQRLEQCLVHGRRLINRLIVRMKRECRHEAEAPQDGVRAGPGLGARVPAPCGPPLGARRLAERRRPARGRAGIPPLLGDGQAAGHVRRGRRGPRRPVAVAVAMPNRRPTRNAYYFFVLEKMPELRRQGLAVSRVVDAIPLCSADWGLLTEEEREKYVEMAREWKANLGKSPEKQKCATASSEIPGPAYLPTSAQQNLLPDMDSLSLKTDEDVLERTFYFLNIFSHGELPPHCTERFLPCEIGCIKYSLQEGIMEQFHSFIDPGEVPRGFRFHCQAASDTTHKIPISNFHLSGGDFRTVIRNFYQFIHPNQGDWPLIYCKSDDWFRVNWCLKRMGEEAESTPPLELLLVEDLVLMIYQKKLQKEASKTWVQNLLEVSLWDYSSNTRCKWHEENDILFCALAVCKKTAYCISNSLATLFGITLTQAHVPLQDYEPSGHLNPKTVVVDAGRFQKQRAKSPGFHNSAQEQAGSTSTAFPGDAPSTKPKTKLGRGRGRGITRLMESRPGFSLSSFSKPSGDQASSLSREADRGKQPPTPPSAARKTEQTGLGTPGLPAATGETV</sequence>
<evidence type="ECO:0000256" key="4">
    <source>
        <dbReference type="ARBA" id="ARBA00021076"/>
    </source>
</evidence>
<feature type="region of interest" description="Disordered" evidence="14">
    <location>
        <begin position="458"/>
        <end position="564"/>
    </location>
</feature>
<feature type="compositionally biased region" description="Polar residues" evidence="14">
    <location>
        <begin position="464"/>
        <end position="478"/>
    </location>
</feature>
<dbReference type="Pfam" id="PF13017">
    <property type="entry name" value="Maelstrom"/>
    <property type="match status" value="1"/>
</dbReference>
<dbReference type="GO" id="GO:0007283">
    <property type="term" value="P:spermatogenesis"/>
    <property type="evidence" value="ECO:0000318"/>
    <property type="project" value="GO_Central"/>
</dbReference>
<protein>
    <recommendedName>
        <fullName evidence="4">Protein maelstrom homolog</fullName>
    </recommendedName>
</protein>
<evidence type="ECO:0000256" key="10">
    <source>
        <dbReference type="ARBA" id="ARBA00023158"/>
    </source>
</evidence>
<dbReference type="CDD" id="cd21992">
    <property type="entry name" value="HMG-box_MAEL"/>
    <property type="match status" value="1"/>
</dbReference>
<keyword evidence="12" id="KW-0469">Meiosis</keyword>
<evidence type="ECO:0000256" key="7">
    <source>
        <dbReference type="ARBA" id="ARBA00022782"/>
    </source>
</evidence>
<comment type="similarity">
    <text evidence="3">Belongs to the maelstrom family.</text>
</comment>
<evidence type="ECO:0000256" key="12">
    <source>
        <dbReference type="ARBA" id="ARBA00023254"/>
    </source>
</evidence>
<evidence type="ECO:0000256" key="11">
    <source>
        <dbReference type="ARBA" id="ARBA00023242"/>
    </source>
</evidence>
<dbReference type="Pfam" id="PF09011">
    <property type="entry name" value="HMG_box_2"/>
    <property type="match status" value="1"/>
</dbReference>
<feature type="compositionally biased region" description="Polar residues" evidence="14">
    <location>
        <begin position="511"/>
        <end position="527"/>
    </location>
</feature>
<feature type="domain" description="Maelstrom" evidence="16">
    <location>
        <begin position="237"/>
        <end position="434"/>
    </location>
</feature>
<evidence type="ECO:0000256" key="14">
    <source>
        <dbReference type="SAM" id="MobiDB-lite"/>
    </source>
</evidence>
<dbReference type="FunFam" id="1.10.30.10:FF:000035">
    <property type="entry name" value="Maelstrom spermatogenic transposon silencer"/>
    <property type="match status" value="1"/>
</dbReference>
<feature type="region of interest" description="Disordered" evidence="14">
    <location>
        <begin position="42"/>
        <end position="100"/>
    </location>
</feature>
<dbReference type="FunCoup" id="A0A6I8NRH7">
    <property type="interactions" value="310"/>
</dbReference>
<keyword evidence="8" id="KW-0744">Spermatogenesis</keyword>
<dbReference type="GO" id="GO:0034587">
    <property type="term" value="P:piRNA processing"/>
    <property type="evidence" value="ECO:0000318"/>
    <property type="project" value="GO_Central"/>
</dbReference>
<dbReference type="GeneTree" id="ENSGT00390000003645"/>
<dbReference type="GO" id="GO:0005634">
    <property type="term" value="C:nucleus"/>
    <property type="evidence" value="ECO:0000318"/>
    <property type="project" value="GO_Central"/>
</dbReference>
<feature type="domain" description="HMG box" evidence="15">
    <location>
        <begin position="109"/>
        <end position="176"/>
    </location>
</feature>
<keyword evidence="7" id="KW-0221">Differentiation</keyword>
<dbReference type="Proteomes" id="UP000002279">
    <property type="component" value="Unplaced"/>
</dbReference>
<evidence type="ECO:0000256" key="1">
    <source>
        <dbReference type="ARBA" id="ARBA00004123"/>
    </source>
</evidence>
<dbReference type="GO" id="GO:0007140">
    <property type="term" value="P:male meiotic nuclear division"/>
    <property type="evidence" value="ECO:0000318"/>
    <property type="project" value="GO_Central"/>
</dbReference>
<keyword evidence="6" id="KW-0963">Cytoplasm</keyword>
<comment type="subcellular location">
    <subcellularLocation>
        <location evidence="2">Cytoplasm</location>
    </subcellularLocation>
    <subcellularLocation>
        <location evidence="1">Nucleus</location>
    </subcellularLocation>
</comment>
<keyword evidence="11" id="KW-0539">Nucleus</keyword>
<proteinExistence type="inferred from homology"/>
<evidence type="ECO:0000259" key="15">
    <source>
        <dbReference type="Pfam" id="PF09011"/>
    </source>
</evidence>
<name>A0A6I8NRH7_ORNAN</name>
<dbReference type="SUPFAM" id="SSF47095">
    <property type="entry name" value="HMG-box"/>
    <property type="match status" value="1"/>
</dbReference>
<dbReference type="InterPro" id="IPR024970">
    <property type="entry name" value="Maelstrom"/>
</dbReference>
<dbReference type="GO" id="GO:0043186">
    <property type="term" value="C:P granule"/>
    <property type="evidence" value="ECO:0000318"/>
    <property type="project" value="GO_Central"/>
</dbReference>
<feature type="compositionally biased region" description="Low complexity" evidence="14">
    <location>
        <begin position="74"/>
        <end position="89"/>
    </location>
</feature>
<dbReference type="GO" id="GO:0045892">
    <property type="term" value="P:negative regulation of DNA-templated transcription"/>
    <property type="evidence" value="ECO:0000318"/>
    <property type="project" value="GO_Central"/>
</dbReference>
<dbReference type="InterPro" id="IPR009071">
    <property type="entry name" value="HMG_box_dom"/>
</dbReference>
<dbReference type="Ensembl" id="ENSOANT00000057013.1">
    <property type="protein sequence ID" value="ENSOANP00000043193.1"/>
    <property type="gene ID" value="ENSOANG00000048096.1"/>
</dbReference>
<organism evidence="17 18">
    <name type="scientific">Ornithorhynchus anatinus</name>
    <name type="common">Duckbill platypus</name>
    <dbReference type="NCBI Taxonomy" id="9258"/>
    <lineage>
        <taxon>Eukaryota</taxon>
        <taxon>Metazoa</taxon>
        <taxon>Chordata</taxon>
        <taxon>Craniata</taxon>
        <taxon>Vertebrata</taxon>
        <taxon>Euteleostomi</taxon>
        <taxon>Mammalia</taxon>
        <taxon>Monotremata</taxon>
        <taxon>Ornithorhynchidae</taxon>
        <taxon>Ornithorhynchus</taxon>
    </lineage>
</organism>
<evidence type="ECO:0000256" key="13">
    <source>
        <dbReference type="ARBA" id="ARBA00025698"/>
    </source>
</evidence>
<dbReference type="Gene3D" id="1.10.30.10">
    <property type="entry name" value="High mobility group box domain"/>
    <property type="match status" value="1"/>
</dbReference>
<keyword evidence="9" id="KW-0238">DNA-binding</keyword>
<evidence type="ECO:0000256" key="2">
    <source>
        <dbReference type="ARBA" id="ARBA00004496"/>
    </source>
</evidence>
<dbReference type="GO" id="GO:0030154">
    <property type="term" value="P:cell differentiation"/>
    <property type="evidence" value="ECO:0007669"/>
    <property type="project" value="UniProtKB-KW"/>
</dbReference>
<evidence type="ECO:0000313" key="18">
    <source>
        <dbReference type="Proteomes" id="UP000002279"/>
    </source>
</evidence>
<dbReference type="Bgee" id="ENSOANG00000048096">
    <property type="expression patterns" value="Expressed in testis and 5 other cell types or tissues"/>
</dbReference>
<reference evidence="17" key="1">
    <citation type="submission" date="2025-08" db="UniProtKB">
        <authorList>
            <consortium name="Ensembl"/>
        </authorList>
    </citation>
    <scope>IDENTIFICATION</scope>
    <source>
        <strain evidence="17">Glennie</strain>
    </source>
</reference>
<dbReference type="GO" id="GO:0043565">
    <property type="term" value="F:sequence-specific DNA binding"/>
    <property type="evidence" value="ECO:0000318"/>
    <property type="project" value="GO_Central"/>
</dbReference>
<accession>A0A6I8NRH7</accession>
<keyword evidence="10" id="KW-0943">RNA-mediated gene silencing</keyword>
<evidence type="ECO:0000313" key="17">
    <source>
        <dbReference type="Ensembl" id="ENSOANP00000043193.1"/>
    </source>
</evidence>
<feature type="compositionally biased region" description="Basic residues" evidence="14">
    <location>
        <begin position="488"/>
        <end position="499"/>
    </location>
</feature>
<reference evidence="17" key="2">
    <citation type="submission" date="2025-09" db="UniProtKB">
        <authorList>
            <consortium name="Ensembl"/>
        </authorList>
    </citation>
    <scope>IDENTIFICATION</scope>
    <source>
        <strain evidence="17">Glennie</strain>
    </source>
</reference>
<dbReference type="PANTHER" id="PTHR21358:SF4">
    <property type="entry name" value="PROTEIN MAELSTROM HOMOLOG"/>
    <property type="match status" value="1"/>
</dbReference>
<feature type="compositionally biased region" description="Basic residues" evidence="14">
    <location>
        <begin position="90"/>
        <end position="99"/>
    </location>
</feature>
<evidence type="ECO:0000256" key="5">
    <source>
        <dbReference type="ARBA" id="ARBA00022473"/>
    </source>
</evidence>
<dbReference type="InParanoid" id="A0A6I8NRH7"/>
<evidence type="ECO:0000256" key="9">
    <source>
        <dbReference type="ARBA" id="ARBA00023125"/>
    </source>
</evidence>
<gene>
    <name evidence="17" type="primary">MAEL</name>
</gene>
<dbReference type="GO" id="GO:0060964">
    <property type="term" value="P:regulation of miRNA-mediated gene silencing"/>
    <property type="evidence" value="ECO:0007669"/>
    <property type="project" value="InterPro"/>
</dbReference>
<dbReference type="OMA" id="TSPCEAN"/>
<keyword evidence="5" id="KW-0217">Developmental protein</keyword>
<comment type="function">
    <text evidence="13">Plays a central role during spermatogenesis by repressing transposable elements and preventing their mobilization, which is essential for the germline integrity. Acts via the piRNA metabolic process, which mediates the repression of transposable elements during meiosis by forming complexes composed of piRNAs and Piwi proteins and governs the methylation and subsequent repression of transposons. Its association with piP-bodies suggests a participation in the secondary piRNAs metabolic process. Required for the localization of germ-cell factors to the meiotic nuage.</text>
</comment>
<evidence type="ECO:0000259" key="16">
    <source>
        <dbReference type="Pfam" id="PF13017"/>
    </source>
</evidence>
<evidence type="ECO:0000256" key="3">
    <source>
        <dbReference type="ARBA" id="ARBA00007057"/>
    </source>
</evidence>
<keyword evidence="18" id="KW-1185">Reference proteome</keyword>